<evidence type="ECO:0000313" key="6">
    <source>
        <dbReference type="Proteomes" id="UP001150907"/>
    </source>
</evidence>
<dbReference type="Pfam" id="PF00722">
    <property type="entry name" value="Glyco_hydro_16"/>
    <property type="match status" value="1"/>
</dbReference>
<comment type="caution">
    <text evidence="5">The sequence shown here is derived from an EMBL/GenBank/DDBJ whole genome shotgun (WGS) entry which is preliminary data.</text>
</comment>
<protein>
    <submittedName>
        <fullName evidence="5">Glycosidase CRH2</fullName>
    </submittedName>
</protein>
<evidence type="ECO:0000256" key="1">
    <source>
        <dbReference type="ARBA" id="ARBA00022801"/>
    </source>
</evidence>
<name>A0A9W8BF73_9FUNG</name>
<feature type="region of interest" description="Disordered" evidence="3">
    <location>
        <begin position="310"/>
        <end position="357"/>
    </location>
</feature>
<proteinExistence type="predicted"/>
<gene>
    <name evidence="5" type="primary">UTR2_5</name>
    <name evidence="5" type="ORF">H4R26_005391</name>
</gene>
<feature type="compositionally biased region" description="Low complexity" evidence="3">
    <location>
        <begin position="324"/>
        <end position="357"/>
    </location>
</feature>
<accession>A0A9W8BF73</accession>
<dbReference type="InterPro" id="IPR000757">
    <property type="entry name" value="Beta-glucanase-like"/>
</dbReference>
<dbReference type="SUPFAM" id="SSF49899">
    <property type="entry name" value="Concanavalin A-like lectins/glucanases"/>
    <property type="match status" value="1"/>
</dbReference>
<dbReference type="InterPro" id="IPR044791">
    <property type="entry name" value="Beta-glucanase/XTH"/>
</dbReference>
<dbReference type="EMBL" id="JANBQF010000909">
    <property type="protein sequence ID" value="KAJ1998617.1"/>
    <property type="molecule type" value="Genomic_DNA"/>
</dbReference>
<dbReference type="PROSITE" id="PS51762">
    <property type="entry name" value="GH16_2"/>
    <property type="match status" value="1"/>
</dbReference>
<evidence type="ECO:0000259" key="4">
    <source>
        <dbReference type="PROSITE" id="PS51762"/>
    </source>
</evidence>
<keyword evidence="6" id="KW-1185">Reference proteome</keyword>
<dbReference type="PANTHER" id="PTHR31062">
    <property type="entry name" value="XYLOGLUCAN ENDOTRANSGLUCOSYLASE/HYDROLASE PROTEIN 8-RELATED"/>
    <property type="match status" value="1"/>
</dbReference>
<dbReference type="InterPro" id="IPR013320">
    <property type="entry name" value="ConA-like_dom_sf"/>
</dbReference>
<dbReference type="Gene3D" id="2.60.120.200">
    <property type="match status" value="1"/>
</dbReference>
<organism evidence="5 6">
    <name type="scientific">Coemansia thaxteri</name>
    <dbReference type="NCBI Taxonomy" id="2663907"/>
    <lineage>
        <taxon>Eukaryota</taxon>
        <taxon>Fungi</taxon>
        <taxon>Fungi incertae sedis</taxon>
        <taxon>Zoopagomycota</taxon>
        <taxon>Kickxellomycotina</taxon>
        <taxon>Kickxellomycetes</taxon>
        <taxon>Kickxellales</taxon>
        <taxon>Kickxellaceae</taxon>
        <taxon>Coemansia</taxon>
    </lineage>
</organism>
<keyword evidence="2 5" id="KW-0326">Glycosidase</keyword>
<feature type="domain" description="GH16" evidence="4">
    <location>
        <begin position="39"/>
        <end position="243"/>
    </location>
</feature>
<keyword evidence="1" id="KW-0378">Hydrolase</keyword>
<dbReference type="OrthoDB" id="4781at2759"/>
<reference evidence="5" key="1">
    <citation type="submission" date="2022-07" db="EMBL/GenBank/DDBJ databases">
        <title>Phylogenomic reconstructions and comparative analyses of Kickxellomycotina fungi.</title>
        <authorList>
            <person name="Reynolds N.K."/>
            <person name="Stajich J.E."/>
            <person name="Barry K."/>
            <person name="Grigoriev I.V."/>
            <person name="Crous P."/>
            <person name="Smith M.E."/>
        </authorList>
    </citation>
    <scope>NUCLEOTIDE SEQUENCE</scope>
    <source>
        <strain evidence="5">IMI 214461</strain>
    </source>
</reference>
<dbReference type="GO" id="GO:0004553">
    <property type="term" value="F:hydrolase activity, hydrolyzing O-glycosyl compounds"/>
    <property type="evidence" value="ECO:0007669"/>
    <property type="project" value="InterPro"/>
</dbReference>
<sequence length="394" mass="41526">MFALCNPTLSYNSTSCWKPEGCANQNVGFDSVNDAIAIRSYGGNPNVNPFVSIFEPNNAVVSGGSLVLQMKYNPAQKKGFGSTVDSSNTMQYGQVTARIKTASVAKGVVSAFIIRNDQVGDEIDFEWVGKSPNQVQTNYYYHDIPDYNKKQYFDIGSDTSADFHDYTINWTPDAITWIVDGKALRTLSRKDTYDSASKVYKFPAAEGRVGLSIWDGGSAATPGTQNWAGFPTPWTNTTVYKMYVDSVSIQCPGGVTPPSSTAVTSVASTTATSSKATTTAIASTTSAASMTTAIAATSTTSATSTVETTFTPASPAGPSTLLDTNAPLTTSATTSTTTSNPATSTDPLATTAPTTITTTTTDPLAVTTTTSTTTSTTSTTSDKKCYVVYRTVQV</sequence>
<dbReference type="Proteomes" id="UP001150907">
    <property type="component" value="Unassembled WGS sequence"/>
</dbReference>
<evidence type="ECO:0000313" key="5">
    <source>
        <dbReference type="EMBL" id="KAJ1998617.1"/>
    </source>
</evidence>
<evidence type="ECO:0000256" key="3">
    <source>
        <dbReference type="SAM" id="MobiDB-lite"/>
    </source>
</evidence>
<dbReference type="AlphaFoldDB" id="A0A9W8BF73"/>
<evidence type="ECO:0000256" key="2">
    <source>
        <dbReference type="ARBA" id="ARBA00023295"/>
    </source>
</evidence>
<dbReference type="GO" id="GO:0005975">
    <property type="term" value="P:carbohydrate metabolic process"/>
    <property type="evidence" value="ECO:0007669"/>
    <property type="project" value="InterPro"/>
</dbReference>